<evidence type="ECO:0000259" key="4">
    <source>
        <dbReference type="Pfam" id="PF03469"/>
    </source>
</evidence>
<sequence>MTALLGCFLLPQFLSRAKTQKKSKCFWYKIHSDCSCHRVQLGSSLQDCMAEDTGMSGLLGALATKVDLKLSLLKDVMAEYTEIKHVINGLAEEKVRLQQEKERLQHEKEMLQHEEQSNGETLAAMKEDLLASKDTLVAARDALVASAEEISQKNSCLEFLQKKLQESEAKNNQAEQLCGSAMNTMYIQPRGVQTRSMQKRKILSEGPLDYGADENEHTSHLDGPSRSPLELLANLSAPTGSMEKQKGLSERPLGSGADNLEVTEERPRQELVNNPPAKETSCVFVSKGDDLEAVRGELIKGFLEINTGGRIIGIKEMGELDEKAFEAACLAKVPPEEVGAASSQLYASWKQQLGDLSWYPFKAITIDGNHQEIVNIDDDKLQELKRAWGSCAYNAVVNALVEMKEYGRLNDRSIAYELWHFKEGRRATTRECVDYLSTQVKRLTVTKRRKTRRWSGVA</sequence>
<name>A0A921QGB7_SORBI</name>
<keyword evidence="1" id="KW-0175">Coiled coil</keyword>
<evidence type="ECO:0000256" key="1">
    <source>
        <dbReference type="SAM" id="Coils"/>
    </source>
</evidence>
<dbReference type="InterPro" id="IPR045177">
    <property type="entry name" value="FDM1-5/IDN2"/>
</dbReference>
<proteinExistence type="predicted"/>
<evidence type="ECO:0000256" key="3">
    <source>
        <dbReference type="SAM" id="SignalP"/>
    </source>
</evidence>
<dbReference type="InterPro" id="IPR005379">
    <property type="entry name" value="FDM1-5/IDN2_XH"/>
</dbReference>
<feature type="coiled-coil region" evidence="1">
    <location>
        <begin position="87"/>
        <end position="117"/>
    </location>
</feature>
<dbReference type="EMBL" id="CM027687">
    <property type="protein sequence ID" value="KAG0521343.1"/>
    <property type="molecule type" value="Genomic_DNA"/>
</dbReference>
<dbReference type="Pfam" id="PF03469">
    <property type="entry name" value="XH"/>
    <property type="match status" value="1"/>
</dbReference>
<keyword evidence="3" id="KW-0732">Signal</keyword>
<feature type="signal peptide" evidence="3">
    <location>
        <begin position="1"/>
        <end position="19"/>
    </location>
</feature>
<dbReference type="Proteomes" id="UP000807115">
    <property type="component" value="Chromosome 8"/>
</dbReference>
<feature type="domain" description="Factor of DNA methylation 1-5/IDN2" evidence="4">
    <location>
        <begin position="315"/>
        <end position="443"/>
    </location>
</feature>
<reference evidence="5" key="1">
    <citation type="journal article" date="2019" name="BMC Genomics">
        <title>A new reference genome for Sorghum bicolor reveals high levels of sequence similarity between sweet and grain genotypes: implications for the genetics of sugar metabolism.</title>
        <authorList>
            <person name="Cooper E.A."/>
            <person name="Brenton Z.W."/>
            <person name="Flinn B.S."/>
            <person name="Jenkins J."/>
            <person name="Shu S."/>
            <person name="Flowers D."/>
            <person name="Luo F."/>
            <person name="Wang Y."/>
            <person name="Xia P."/>
            <person name="Barry K."/>
            <person name="Daum C."/>
            <person name="Lipzen A."/>
            <person name="Yoshinaga Y."/>
            <person name="Schmutz J."/>
            <person name="Saski C."/>
            <person name="Vermerris W."/>
            <person name="Kresovich S."/>
        </authorList>
    </citation>
    <scope>NUCLEOTIDE SEQUENCE</scope>
</reference>
<gene>
    <name evidence="5" type="ORF">BDA96_08G152100</name>
</gene>
<dbReference type="AlphaFoldDB" id="A0A921QGB7"/>
<dbReference type="PANTHER" id="PTHR21596:SF55">
    <property type="entry name" value="OS12G0572500 PROTEIN"/>
    <property type="match status" value="1"/>
</dbReference>
<reference evidence="5" key="2">
    <citation type="submission" date="2020-10" db="EMBL/GenBank/DDBJ databases">
        <authorList>
            <person name="Cooper E.A."/>
            <person name="Brenton Z.W."/>
            <person name="Flinn B.S."/>
            <person name="Jenkins J."/>
            <person name="Shu S."/>
            <person name="Flowers D."/>
            <person name="Luo F."/>
            <person name="Wang Y."/>
            <person name="Xia P."/>
            <person name="Barry K."/>
            <person name="Daum C."/>
            <person name="Lipzen A."/>
            <person name="Yoshinaga Y."/>
            <person name="Schmutz J."/>
            <person name="Saski C."/>
            <person name="Vermerris W."/>
            <person name="Kresovich S."/>
        </authorList>
    </citation>
    <scope>NUCLEOTIDE SEQUENCE</scope>
</reference>
<dbReference type="PANTHER" id="PTHR21596">
    <property type="entry name" value="RIBONUCLEASE P SUBUNIT P38"/>
    <property type="match status" value="1"/>
</dbReference>
<accession>A0A921QGB7</accession>
<evidence type="ECO:0000313" key="5">
    <source>
        <dbReference type="EMBL" id="KAG0521343.1"/>
    </source>
</evidence>
<evidence type="ECO:0000256" key="2">
    <source>
        <dbReference type="SAM" id="MobiDB-lite"/>
    </source>
</evidence>
<organism evidence="5 6">
    <name type="scientific">Sorghum bicolor</name>
    <name type="common">Sorghum</name>
    <name type="synonym">Sorghum vulgare</name>
    <dbReference type="NCBI Taxonomy" id="4558"/>
    <lineage>
        <taxon>Eukaryota</taxon>
        <taxon>Viridiplantae</taxon>
        <taxon>Streptophyta</taxon>
        <taxon>Embryophyta</taxon>
        <taxon>Tracheophyta</taxon>
        <taxon>Spermatophyta</taxon>
        <taxon>Magnoliopsida</taxon>
        <taxon>Liliopsida</taxon>
        <taxon>Poales</taxon>
        <taxon>Poaceae</taxon>
        <taxon>PACMAD clade</taxon>
        <taxon>Panicoideae</taxon>
        <taxon>Andropogonodae</taxon>
        <taxon>Andropogoneae</taxon>
        <taxon>Sorghinae</taxon>
        <taxon>Sorghum</taxon>
    </lineage>
</organism>
<feature type="chain" id="PRO_5037663913" description="Factor of DNA methylation 1-5/IDN2 domain-containing protein" evidence="3">
    <location>
        <begin position="20"/>
        <end position="458"/>
    </location>
</feature>
<comment type="caution">
    <text evidence="5">The sequence shown here is derived from an EMBL/GenBank/DDBJ whole genome shotgun (WGS) entry which is preliminary data.</text>
</comment>
<feature type="region of interest" description="Disordered" evidence="2">
    <location>
        <begin position="207"/>
        <end position="275"/>
    </location>
</feature>
<evidence type="ECO:0000313" key="6">
    <source>
        <dbReference type="Proteomes" id="UP000807115"/>
    </source>
</evidence>
<protein>
    <recommendedName>
        <fullName evidence="4">Factor of DNA methylation 1-5/IDN2 domain-containing protein</fullName>
    </recommendedName>
</protein>
<feature type="coiled-coil region" evidence="1">
    <location>
        <begin position="150"/>
        <end position="184"/>
    </location>
</feature>
<dbReference type="GO" id="GO:0080188">
    <property type="term" value="P:gene silencing by siRNA-directed DNA methylation"/>
    <property type="evidence" value="ECO:0007669"/>
    <property type="project" value="InterPro"/>
</dbReference>